<organism evidence="2 3">
    <name type="scientific">Halorussus limi</name>
    <dbReference type="NCBI Taxonomy" id="2938695"/>
    <lineage>
        <taxon>Archaea</taxon>
        <taxon>Methanobacteriati</taxon>
        <taxon>Methanobacteriota</taxon>
        <taxon>Stenosarchaea group</taxon>
        <taxon>Halobacteria</taxon>
        <taxon>Halobacteriales</taxon>
        <taxon>Haladaptataceae</taxon>
        <taxon>Halorussus</taxon>
    </lineage>
</organism>
<evidence type="ECO:0000313" key="3">
    <source>
        <dbReference type="Proteomes" id="UP000830729"/>
    </source>
</evidence>
<evidence type="ECO:0000256" key="1">
    <source>
        <dbReference type="SAM" id="MobiDB-lite"/>
    </source>
</evidence>
<accession>A0A8U0HWG9</accession>
<feature type="compositionally biased region" description="Low complexity" evidence="1">
    <location>
        <begin position="38"/>
        <end position="60"/>
    </location>
</feature>
<proteinExistence type="predicted"/>
<dbReference type="Proteomes" id="UP000830729">
    <property type="component" value="Chromosome"/>
</dbReference>
<dbReference type="AlphaFoldDB" id="A0A8U0HWG9"/>
<dbReference type="PROSITE" id="PS51257">
    <property type="entry name" value="PROKAR_LIPOPROTEIN"/>
    <property type="match status" value="1"/>
</dbReference>
<evidence type="ECO:0000313" key="2">
    <source>
        <dbReference type="EMBL" id="UPV75113.1"/>
    </source>
</evidence>
<feature type="region of interest" description="Disordered" evidence="1">
    <location>
        <begin position="162"/>
        <end position="186"/>
    </location>
</feature>
<dbReference type="GeneID" id="72184205"/>
<dbReference type="RefSeq" id="WP_248651156.1">
    <property type="nucleotide sequence ID" value="NZ_CP096659.1"/>
</dbReference>
<keyword evidence="3" id="KW-1185">Reference proteome</keyword>
<gene>
    <name evidence="2" type="ORF">M0R89_03360</name>
</gene>
<dbReference type="EMBL" id="CP096659">
    <property type="protein sequence ID" value="UPV75113.1"/>
    <property type="molecule type" value="Genomic_DNA"/>
</dbReference>
<reference evidence="2 3" key="1">
    <citation type="submission" date="2022-04" db="EMBL/GenBank/DDBJ databases">
        <title>Diverse halophilic archaea isolated from saline environments.</title>
        <authorList>
            <person name="Cui H.-L."/>
        </authorList>
    </citation>
    <scope>NUCLEOTIDE SEQUENCE [LARGE SCALE GENOMIC DNA]</scope>
    <source>
        <strain evidence="2 3">XZYJT49</strain>
    </source>
</reference>
<dbReference type="KEGG" id="halx:M0R89_03360"/>
<name>A0A8U0HWG9_9EURY</name>
<feature type="region of interest" description="Disordered" evidence="1">
    <location>
        <begin position="20"/>
        <end position="60"/>
    </location>
</feature>
<protein>
    <submittedName>
        <fullName evidence="2">Uncharacterized protein</fullName>
    </submittedName>
</protein>
<sequence length="328" mass="34381">MRRRALLACSGTALAGLAGCLSGSSGEPTTDADENRTTDATTETTNGTARTTSETTDETTATASVSVALDALQPALVTMNSPDSIAAHPTDGQYLFLDATTEDGAPPAREEFSFRFAGSEYAPVSMDWPLRAWRVRSGQTEAYDAASGRGLLLFELPASAGAADGTTGTGATDTANGTDATASTDAADAALTWPGGEWRPDSRVRRRLAAPDPSFSVSVEIPEKVSVSDSPTIRATAENESDVPGRFVAALNRAGPAVAHTPVQRISILVPAGESREWEFTDASIMADEADEYAGDDGPDMTYYFSWADGSASRDVRYVQDARTTDTA</sequence>